<dbReference type="HOGENOM" id="CLU_1571684_0_0_1"/>
<dbReference type="Proteomes" id="UP000054485">
    <property type="component" value="Unassembled WGS sequence"/>
</dbReference>
<gene>
    <name evidence="1" type="ORF">CY34DRAFT_18110</name>
</gene>
<organism evidence="1 2">
    <name type="scientific">Suillus luteus UH-Slu-Lm8-n1</name>
    <dbReference type="NCBI Taxonomy" id="930992"/>
    <lineage>
        <taxon>Eukaryota</taxon>
        <taxon>Fungi</taxon>
        <taxon>Dikarya</taxon>
        <taxon>Basidiomycota</taxon>
        <taxon>Agaricomycotina</taxon>
        <taxon>Agaricomycetes</taxon>
        <taxon>Agaricomycetidae</taxon>
        <taxon>Boletales</taxon>
        <taxon>Suillineae</taxon>
        <taxon>Suillaceae</taxon>
        <taxon>Suillus</taxon>
    </lineage>
</organism>
<dbReference type="InParanoid" id="A0A0C9Z8M7"/>
<protein>
    <submittedName>
        <fullName evidence="1">Uncharacterized protein</fullName>
    </submittedName>
</protein>
<dbReference type="OrthoDB" id="2688889at2759"/>
<proteinExistence type="predicted"/>
<evidence type="ECO:0000313" key="1">
    <source>
        <dbReference type="EMBL" id="KIK33855.1"/>
    </source>
</evidence>
<dbReference type="AlphaFoldDB" id="A0A0C9Z8M7"/>
<reference evidence="1 2" key="1">
    <citation type="submission" date="2014-04" db="EMBL/GenBank/DDBJ databases">
        <authorList>
            <consortium name="DOE Joint Genome Institute"/>
            <person name="Kuo A."/>
            <person name="Ruytinx J."/>
            <person name="Rineau F."/>
            <person name="Colpaert J."/>
            <person name="Kohler A."/>
            <person name="Nagy L.G."/>
            <person name="Floudas D."/>
            <person name="Copeland A."/>
            <person name="Barry K.W."/>
            <person name="Cichocki N."/>
            <person name="Veneault-Fourrey C."/>
            <person name="LaButti K."/>
            <person name="Lindquist E.A."/>
            <person name="Lipzen A."/>
            <person name="Lundell T."/>
            <person name="Morin E."/>
            <person name="Murat C."/>
            <person name="Sun H."/>
            <person name="Tunlid A."/>
            <person name="Henrissat B."/>
            <person name="Grigoriev I.V."/>
            <person name="Hibbett D.S."/>
            <person name="Martin F."/>
            <person name="Nordberg H.P."/>
            <person name="Cantor M.N."/>
            <person name="Hua S.X."/>
        </authorList>
    </citation>
    <scope>NUCLEOTIDE SEQUENCE [LARGE SCALE GENOMIC DNA]</scope>
    <source>
        <strain evidence="1 2">UH-Slu-Lm8-n1</strain>
    </source>
</reference>
<keyword evidence="2" id="KW-1185">Reference proteome</keyword>
<dbReference type="EMBL" id="KN835855">
    <property type="protein sequence ID" value="KIK33855.1"/>
    <property type="molecule type" value="Genomic_DNA"/>
</dbReference>
<sequence>MRNPLWLSIKTTPYMVEPEEFVMVCEGSIEFDAVVYAMADECFVYSHQGILYNMPAKRDLEPPFYCVTSGRYIGVFPSYLWDDVKAELETSGHCAPTYFTVQSLFLGEHTVRCAIQHRDAANSDTLSLFLGEHEVRCAIQHRDAANNDILSGPIMGERIRLEDDQSKEEI</sequence>
<name>A0A0C9Z8M7_9AGAM</name>
<evidence type="ECO:0000313" key="2">
    <source>
        <dbReference type="Proteomes" id="UP000054485"/>
    </source>
</evidence>
<reference evidence="2" key="2">
    <citation type="submission" date="2015-01" db="EMBL/GenBank/DDBJ databases">
        <title>Evolutionary Origins and Diversification of the Mycorrhizal Mutualists.</title>
        <authorList>
            <consortium name="DOE Joint Genome Institute"/>
            <consortium name="Mycorrhizal Genomics Consortium"/>
            <person name="Kohler A."/>
            <person name="Kuo A."/>
            <person name="Nagy L.G."/>
            <person name="Floudas D."/>
            <person name="Copeland A."/>
            <person name="Barry K.W."/>
            <person name="Cichocki N."/>
            <person name="Veneault-Fourrey C."/>
            <person name="LaButti K."/>
            <person name="Lindquist E.A."/>
            <person name="Lipzen A."/>
            <person name="Lundell T."/>
            <person name="Morin E."/>
            <person name="Murat C."/>
            <person name="Riley R."/>
            <person name="Ohm R."/>
            <person name="Sun H."/>
            <person name="Tunlid A."/>
            <person name="Henrissat B."/>
            <person name="Grigoriev I.V."/>
            <person name="Hibbett D.S."/>
            <person name="Martin F."/>
        </authorList>
    </citation>
    <scope>NUCLEOTIDE SEQUENCE [LARGE SCALE GENOMIC DNA]</scope>
    <source>
        <strain evidence="2">UH-Slu-Lm8-n1</strain>
    </source>
</reference>
<accession>A0A0C9Z8M7</accession>